<proteinExistence type="predicted"/>
<accession>A0A372EJ36</accession>
<feature type="compositionally biased region" description="Polar residues" evidence="1">
    <location>
        <begin position="211"/>
        <end position="224"/>
    </location>
</feature>
<evidence type="ECO:0000259" key="2">
    <source>
        <dbReference type="Pfam" id="PF19307"/>
    </source>
</evidence>
<protein>
    <recommendedName>
        <fullName evidence="2">Type 2A encapsulin shell protein SrpI-like domain-containing protein</fullName>
    </recommendedName>
</protein>
<name>A0A372EJ36_9BURK</name>
<gene>
    <name evidence="3" type="ORF">DY262_11160</name>
</gene>
<feature type="region of interest" description="Disordered" evidence="1">
    <location>
        <begin position="199"/>
        <end position="224"/>
    </location>
</feature>
<sequence>MDLAMSSARTPTPLAADAQAPLRRATEAVEAWCTSELINNPRHGWLSRVPPTQVLLPLSGPPTPDDLDDLLAKAGRTPTFFLTHPLVIAAFERECARTGVRPAPTVLFDARVLTWRDTPLIPCDTLSLVDGKGKVLLLCAGDGRPAPPVRACGNQRRAIATYLIVLHQALAGHAPDALAVLEDVEIGRSHAYPDTYKGWTMDHGPAPRRAATTQEGTTPCSHCP</sequence>
<keyword evidence="4" id="KW-1185">Reference proteome</keyword>
<feature type="domain" description="Type 2A encapsulin shell protein SrpI-like" evidence="2">
    <location>
        <begin position="20"/>
        <end position="141"/>
    </location>
</feature>
<evidence type="ECO:0000313" key="3">
    <source>
        <dbReference type="EMBL" id="RFP78650.1"/>
    </source>
</evidence>
<evidence type="ECO:0000256" key="1">
    <source>
        <dbReference type="SAM" id="MobiDB-lite"/>
    </source>
</evidence>
<reference evidence="3 4" key="1">
    <citation type="submission" date="2018-08" db="EMBL/GenBank/DDBJ databases">
        <title>Hydrogenophaga sp. LA-38 isolated from sludge.</title>
        <authorList>
            <person name="Im W.-T."/>
        </authorList>
    </citation>
    <scope>NUCLEOTIDE SEQUENCE [LARGE SCALE GENOMIC DNA]</scope>
    <source>
        <strain evidence="3 4">LA-38</strain>
    </source>
</reference>
<dbReference type="Pfam" id="PF19307">
    <property type="entry name" value="SrpI-like"/>
    <property type="match status" value="1"/>
</dbReference>
<dbReference type="AlphaFoldDB" id="A0A372EJ36"/>
<dbReference type="EMBL" id="QVLS01000006">
    <property type="protein sequence ID" value="RFP78650.1"/>
    <property type="molecule type" value="Genomic_DNA"/>
</dbReference>
<comment type="caution">
    <text evidence="3">The sequence shown here is derived from an EMBL/GenBank/DDBJ whole genome shotgun (WGS) entry which is preliminary data.</text>
</comment>
<organism evidence="3 4">
    <name type="scientific">Hydrogenophaga borbori</name>
    <dbReference type="NCBI Taxonomy" id="2294117"/>
    <lineage>
        <taxon>Bacteria</taxon>
        <taxon>Pseudomonadati</taxon>
        <taxon>Pseudomonadota</taxon>
        <taxon>Betaproteobacteria</taxon>
        <taxon>Burkholderiales</taxon>
        <taxon>Comamonadaceae</taxon>
        <taxon>Hydrogenophaga</taxon>
    </lineage>
</organism>
<evidence type="ECO:0000313" key="4">
    <source>
        <dbReference type="Proteomes" id="UP000261931"/>
    </source>
</evidence>
<dbReference type="Proteomes" id="UP000261931">
    <property type="component" value="Unassembled WGS sequence"/>
</dbReference>
<dbReference type="InterPro" id="IPR045641">
    <property type="entry name" value="SrpI-like"/>
</dbReference>